<comment type="subcellular location">
    <subcellularLocation>
        <location evidence="1">Cell membrane</location>
        <topology evidence="1">Multi-pass membrane protein</topology>
    </subcellularLocation>
</comment>
<sequence length="324" mass="35702">MLTMLFLMVMATVVPVFIFVVARPPAQRAFARRLSTVRGRYNVNGEPGVNEQVRKLLASRATVVRREKTLLNRFLPDPADVHRQIEAAGKKWTVQQYYMGSGVAFAVPLLLFVLLGLPLWMAMIVATAAGLGLPRLVLNILAKRRIAQFVTRFPDAIELLVRGLRAGLPIAETMGAVASEIEGPVGSEFQAVSDRMRIGRTLEGALQETADRLGTAEFQFFVITLAIQRETGGNLAETLGNLADVLRKRMQMKLKISAMSSESKASAYIIGVLPFVVFGLISFISPTYMAGFFADQRLMIAGMGGLIWMSIGAYIMRQMINFEI</sequence>
<organism evidence="8 9">
    <name type="scientific">Rhizorhabdus histidinilytica</name>
    <dbReference type="NCBI Taxonomy" id="439228"/>
    <lineage>
        <taxon>Bacteria</taxon>
        <taxon>Pseudomonadati</taxon>
        <taxon>Pseudomonadota</taxon>
        <taxon>Alphaproteobacteria</taxon>
        <taxon>Sphingomonadales</taxon>
        <taxon>Sphingomonadaceae</taxon>
        <taxon>Rhizorhabdus</taxon>
    </lineage>
</organism>
<dbReference type="RefSeq" id="WP_079646248.1">
    <property type="nucleotide sequence ID" value="NZ_FUYM01000001.1"/>
</dbReference>
<feature type="transmembrane region" description="Helical" evidence="6">
    <location>
        <begin position="97"/>
        <end position="115"/>
    </location>
</feature>
<dbReference type="GO" id="GO:0005886">
    <property type="term" value="C:plasma membrane"/>
    <property type="evidence" value="ECO:0007669"/>
    <property type="project" value="UniProtKB-SubCell"/>
</dbReference>
<dbReference type="AlphaFoldDB" id="A0A1T4ZV90"/>
<evidence type="ECO:0000259" key="7">
    <source>
        <dbReference type="Pfam" id="PF00482"/>
    </source>
</evidence>
<feature type="transmembrane region" description="Helical" evidence="6">
    <location>
        <begin position="297"/>
        <end position="316"/>
    </location>
</feature>
<feature type="transmembrane region" description="Helical" evidence="6">
    <location>
        <begin position="265"/>
        <end position="285"/>
    </location>
</feature>
<evidence type="ECO:0000256" key="3">
    <source>
        <dbReference type="ARBA" id="ARBA00022692"/>
    </source>
</evidence>
<accession>A0A1T4ZV90</accession>
<dbReference type="Gene3D" id="1.20.81.30">
    <property type="entry name" value="Type II secretion system (T2SS), domain F"/>
    <property type="match status" value="1"/>
</dbReference>
<dbReference type="OrthoDB" id="9803381at2"/>
<keyword evidence="9" id="KW-1185">Reference proteome</keyword>
<evidence type="ECO:0000313" key="8">
    <source>
        <dbReference type="EMBL" id="SKB26704.1"/>
    </source>
</evidence>
<keyword evidence="3 6" id="KW-0812">Transmembrane</keyword>
<reference evidence="9" key="1">
    <citation type="submission" date="2017-02" db="EMBL/GenBank/DDBJ databases">
        <authorList>
            <person name="Varghese N."/>
            <person name="Submissions S."/>
        </authorList>
    </citation>
    <scope>NUCLEOTIDE SEQUENCE [LARGE SCALE GENOMIC DNA]</scope>
    <source>
        <strain evidence="9">UM2</strain>
    </source>
</reference>
<name>A0A1T4ZV90_9SPHN</name>
<keyword evidence="2" id="KW-1003">Cell membrane</keyword>
<dbReference type="Proteomes" id="UP000189818">
    <property type="component" value="Unassembled WGS sequence"/>
</dbReference>
<evidence type="ECO:0000256" key="2">
    <source>
        <dbReference type="ARBA" id="ARBA00022475"/>
    </source>
</evidence>
<evidence type="ECO:0000313" key="9">
    <source>
        <dbReference type="Proteomes" id="UP000189818"/>
    </source>
</evidence>
<feature type="transmembrane region" description="Helical" evidence="6">
    <location>
        <begin position="121"/>
        <end position="142"/>
    </location>
</feature>
<dbReference type="STRING" id="439228.SAMN06295920_101280"/>
<evidence type="ECO:0000256" key="5">
    <source>
        <dbReference type="ARBA" id="ARBA00023136"/>
    </source>
</evidence>
<protein>
    <submittedName>
        <fullName evidence="8">Tight adherence protein B</fullName>
    </submittedName>
</protein>
<keyword evidence="4 6" id="KW-1133">Transmembrane helix</keyword>
<dbReference type="InterPro" id="IPR018076">
    <property type="entry name" value="T2SS_GspF_dom"/>
</dbReference>
<feature type="domain" description="Type II secretion system protein GspF" evidence="7">
    <location>
        <begin position="157"/>
        <end position="281"/>
    </location>
</feature>
<feature type="transmembrane region" description="Helical" evidence="6">
    <location>
        <begin position="6"/>
        <end position="26"/>
    </location>
</feature>
<evidence type="ECO:0000256" key="6">
    <source>
        <dbReference type="SAM" id="Phobius"/>
    </source>
</evidence>
<gene>
    <name evidence="8" type="ORF">SAMN06295920_101280</name>
</gene>
<dbReference type="PANTHER" id="PTHR35007:SF1">
    <property type="entry name" value="PILUS ASSEMBLY PROTEIN"/>
    <property type="match status" value="1"/>
</dbReference>
<evidence type="ECO:0000256" key="4">
    <source>
        <dbReference type="ARBA" id="ARBA00022989"/>
    </source>
</evidence>
<dbReference type="EMBL" id="FUYM01000001">
    <property type="protein sequence ID" value="SKB26704.1"/>
    <property type="molecule type" value="Genomic_DNA"/>
</dbReference>
<dbReference type="InterPro" id="IPR042094">
    <property type="entry name" value="T2SS_GspF_sf"/>
</dbReference>
<evidence type="ECO:0000256" key="1">
    <source>
        <dbReference type="ARBA" id="ARBA00004651"/>
    </source>
</evidence>
<keyword evidence="5 6" id="KW-0472">Membrane</keyword>
<dbReference type="PANTHER" id="PTHR35007">
    <property type="entry name" value="INTEGRAL MEMBRANE PROTEIN-RELATED"/>
    <property type="match status" value="1"/>
</dbReference>
<dbReference type="Pfam" id="PF00482">
    <property type="entry name" value="T2SSF"/>
    <property type="match status" value="1"/>
</dbReference>
<proteinExistence type="predicted"/>